<evidence type="ECO:0000313" key="13">
    <source>
        <dbReference type="WBParaSite" id="PSAMB.scaffold2size251193.g754.t1"/>
    </source>
</evidence>
<evidence type="ECO:0000259" key="10">
    <source>
        <dbReference type="Pfam" id="PF01545"/>
    </source>
</evidence>
<feature type="transmembrane region" description="Helical" evidence="9">
    <location>
        <begin position="313"/>
        <end position="334"/>
    </location>
</feature>
<feature type="compositionally biased region" description="Polar residues" evidence="8">
    <location>
        <begin position="150"/>
        <end position="159"/>
    </location>
</feature>
<dbReference type="Gene3D" id="1.20.1510.10">
    <property type="entry name" value="Cation efflux protein transmembrane domain"/>
    <property type="match status" value="1"/>
</dbReference>
<evidence type="ECO:0000256" key="5">
    <source>
        <dbReference type="ARBA" id="ARBA00022989"/>
    </source>
</evidence>
<feature type="domain" description="Cation efflux protein cytoplasmic" evidence="11">
    <location>
        <begin position="486"/>
        <end position="558"/>
    </location>
</feature>
<comment type="subcellular location">
    <subcellularLocation>
        <location evidence="1">Endomembrane system</location>
        <topology evidence="1">Multi-pass membrane protein</topology>
    </subcellularLocation>
</comment>
<keyword evidence="3" id="KW-0813">Transport</keyword>
<feature type="transmembrane region" description="Helical" evidence="9">
    <location>
        <begin position="355"/>
        <end position="376"/>
    </location>
</feature>
<dbReference type="InterPro" id="IPR050291">
    <property type="entry name" value="CDF_Transporter"/>
</dbReference>
<reference evidence="13" key="1">
    <citation type="submission" date="2022-11" db="UniProtKB">
        <authorList>
            <consortium name="WormBaseParasite"/>
        </authorList>
    </citation>
    <scope>IDENTIFICATION</scope>
</reference>
<feature type="transmembrane region" description="Helical" evidence="9">
    <location>
        <begin position="286"/>
        <end position="307"/>
    </location>
</feature>
<evidence type="ECO:0000256" key="9">
    <source>
        <dbReference type="SAM" id="Phobius"/>
    </source>
</evidence>
<feature type="transmembrane region" description="Helical" evidence="9">
    <location>
        <begin position="388"/>
        <end position="409"/>
    </location>
</feature>
<keyword evidence="12" id="KW-1185">Reference proteome</keyword>
<keyword evidence="6" id="KW-0406">Ion transport</keyword>
<dbReference type="GO" id="GO:0012505">
    <property type="term" value="C:endomembrane system"/>
    <property type="evidence" value="ECO:0007669"/>
    <property type="project" value="UniProtKB-SubCell"/>
</dbReference>
<dbReference type="Gene3D" id="3.30.70.1350">
    <property type="entry name" value="Cation efflux protein, cytoplasmic domain"/>
    <property type="match status" value="1"/>
</dbReference>
<feature type="compositionally biased region" description="Low complexity" evidence="8">
    <location>
        <begin position="246"/>
        <end position="257"/>
    </location>
</feature>
<keyword evidence="4 9" id="KW-0812">Transmembrane</keyword>
<accession>A0A914W252</accession>
<dbReference type="FunFam" id="3.30.70.1350:FF:000001">
    <property type="entry name" value="Metal tolerance protein 11"/>
    <property type="match status" value="1"/>
</dbReference>
<proteinExistence type="inferred from homology"/>
<evidence type="ECO:0000256" key="4">
    <source>
        <dbReference type="ARBA" id="ARBA00022692"/>
    </source>
</evidence>
<dbReference type="Pfam" id="PF01545">
    <property type="entry name" value="Cation_efflux"/>
    <property type="match status" value="1"/>
</dbReference>
<feature type="domain" description="Cation efflux protein transmembrane" evidence="10">
    <location>
        <begin position="289"/>
        <end position="474"/>
    </location>
</feature>
<evidence type="ECO:0000256" key="8">
    <source>
        <dbReference type="SAM" id="MobiDB-lite"/>
    </source>
</evidence>
<evidence type="ECO:0000256" key="2">
    <source>
        <dbReference type="ARBA" id="ARBA00008873"/>
    </source>
</evidence>
<evidence type="ECO:0000313" key="12">
    <source>
        <dbReference type="Proteomes" id="UP000887566"/>
    </source>
</evidence>
<feature type="compositionally biased region" description="Pro residues" evidence="8">
    <location>
        <begin position="161"/>
        <end position="172"/>
    </location>
</feature>
<sequence>MDESHASPNVPLLSNGNAVNADACTVSLATEDEVHVPEDPSFLLIDEIDENDDPLLDPNLRISPQKQANFTLYEGSPPTPTSPSPSAGDVRSEHRSAAPTLSAPPFSRNLSEPTGGANSKFGGSSTTKRLQHPSGGRKTIPEVHTEPTLHTEQMLNGSDSPPLPCTSPSPRVPPKKVRKYYQQQTELLENYKADTETIQEFERKRHRTASDTDKLAEETDGICEKSPFNQIEEENVEKQLELDAISRSSRCSGPSSEPRVKMARGRPHGPDEDDGEKEASRHTRRLAAATLLVNVILLIAKAVAVYLSGSFSIISSLVDSSVDITSGLAIWLTARAIKKRDPYLYPRGRTRLEPIALVIVSVIMGVASVQMIMQSLEAIIRQSVDPEVDLPTICIMLSTIVIKFVLMIICRRFSHDSSINVLAQDHRNDCISNSVALLCAFLASRYWIYLDPIGAILVSIYIAGTWFMTGKEHIIMLSGRTADPGFINRIIKVCMDHDKRIEFIDTVYVYHYGTKFLVEVHVVMDRKMTLQMSHDISEQLQINIEHLPEVERAFVHCDYEVDHRPEDEHKVV</sequence>
<dbReference type="WBParaSite" id="PSAMB.scaffold2size251193.g754.t1">
    <property type="protein sequence ID" value="PSAMB.scaffold2size251193.g754.t1"/>
    <property type="gene ID" value="PSAMB.scaffold2size251193.g754"/>
</dbReference>
<dbReference type="InterPro" id="IPR027469">
    <property type="entry name" value="Cation_efflux_TMD_sf"/>
</dbReference>
<dbReference type="SUPFAM" id="SSF160240">
    <property type="entry name" value="Cation efflux protein cytoplasmic domain-like"/>
    <property type="match status" value="1"/>
</dbReference>
<evidence type="ECO:0000256" key="3">
    <source>
        <dbReference type="ARBA" id="ARBA00022448"/>
    </source>
</evidence>
<evidence type="ECO:0000256" key="1">
    <source>
        <dbReference type="ARBA" id="ARBA00004127"/>
    </source>
</evidence>
<keyword evidence="5 9" id="KW-1133">Transmembrane helix</keyword>
<protein>
    <submittedName>
        <fullName evidence="13">Cation efflux protein cytoplasmic domain-containing protein</fullName>
    </submittedName>
</protein>
<feature type="transmembrane region" description="Helical" evidence="9">
    <location>
        <begin position="453"/>
        <end position="470"/>
    </location>
</feature>
<comment type="similarity">
    <text evidence="2">Belongs to the cation diffusion facilitator (CDF) transporter (TC 2.A.4) family. SLC30A subfamily.</text>
</comment>
<dbReference type="FunFam" id="1.20.1510.10:FF:000005">
    <property type="entry name" value="Putative Cation diffusion facilitator 1"/>
    <property type="match status" value="1"/>
</dbReference>
<evidence type="ECO:0000256" key="6">
    <source>
        <dbReference type="ARBA" id="ARBA00023065"/>
    </source>
</evidence>
<dbReference type="GO" id="GO:0008324">
    <property type="term" value="F:monoatomic cation transmembrane transporter activity"/>
    <property type="evidence" value="ECO:0007669"/>
    <property type="project" value="InterPro"/>
</dbReference>
<dbReference type="InterPro" id="IPR058533">
    <property type="entry name" value="Cation_efflux_TM"/>
</dbReference>
<evidence type="ECO:0000259" key="11">
    <source>
        <dbReference type="Pfam" id="PF16916"/>
    </source>
</evidence>
<dbReference type="PANTHER" id="PTHR43840">
    <property type="entry name" value="MITOCHONDRIAL METAL TRANSPORTER 1-RELATED"/>
    <property type="match status" value="1"/>
</dbReference>
<dbReference type="GO" id="GO:0016020">
    <property type="term" value="C:membrane"/>
    <property type="evidence" value="ECO:0007669"/>
    <property type="project" value="InterPro"/>
</dbReference>
<dbReference type="AlphaFoldDB" id="A0A914W252"/>
<dbReference type="InterPro" id="IPR002524">
    <property type="entry name" value="Cation_efflux"/>
</dbReference>
<dbReference type="InterPro" id="IPR036837">
    <property type="entry name" value="Cation_efflux_CTD_sf"/>
</dbReference>
<keyword evidence="7 9" id="KW-0472">Membrane</keyword>
<dbReference type="NCBIfam" id="TIGR01297">
    <property type="entry name" value="CDF"/>
    <property type="match status" value="1"/>
</dbReference>
<dbReference type="SUPFAM" id="SSF161111">
    <property type="entry name" value="Cation efflux protein transmembrane domain-like"/>
    <property type="match status" value="1"/>
</dbReference>
<feature type="compositionally biased region" description="Basic and acidic residues" evidence="8">
    <location>
        <begin position="139"/>
        <end position="149"/>
    </location>
</feature>
<feature type="region of interest" description="Disordered" evidence="8">
    <location>
        <begin position="244"/>
        <end position="281"/>
    </location>
</feature>
<dbReference type="PANTHER" id="PTHR43840:SF13">
    <property type="entry name" value="CATION EFFLUX PROTEIN CYTOPLASMIC DOMAIN-CONTAINING PROTEIN"/>
    <property type="match status" value="1"/>
</dbReference>
<dbReference type="Pfam" id="PF16916">
    <property type="entry name" value="ZT_dimer"/>
    <property type="match status" value="1"/>
</dbReference>
<evidence type="ECO:0000256" key="7">
    <source>
        <dbReference type="ARBA" id="ARBA00023136"/>
    </source>
</evidence>
<organism evidence="12 13">
    <name type="scientific">Plectus sambesii</name>
    <dbReference type="NCBI Taxonomy" id="2011161"/>
    <lineage>
        <taxon>Eukaryota</taxon>
        <taxon>Metazoa</taxon>
        <taxon>Ecdysozoa</taxon>
        <taxon>Nematoda</taxon>
        <taxon>Chromadorea</taxon>
        <taxon>Plectida</taxon>
        <taxon>Plectina</taxon>
        <taxon>Plectoidea</taxon>
        <taxon>Plectidae</taxon>
        <taxon>Plectus</taxon>
    </lineage>
</organism>
<dbReference type="Proteomes" id="UP000887566">
    <property type="component" value="Unplaced"/>
</dbReference>
<name>A0A914W252_9BILA</name>
<feature type="region of interest" description="Disordered" evidence="8">
    <location>
        <begin position="70"/>
        <end position="176"/>
    </location>
</feature>
<dbReference type="InterPro" id="IPR027470">
    <property type="entry name" value="Cation_efflux_CTD"/>
</dbReference>